<protein>
    <submittedName>
        <fullName evidence="1">Zinc finger protein</fullName>
    </submittedName>
</protein>
<evidence type="ECO:0000313" key="1">
    <source>
        <dbReference type="EMBL" id="KAJ4725439.1"/>
    </source>
</evidence>
<evidence type="ECO:0000313" key="2">
    <source>
        <dbReference type="Proteomes" id="UP001164539"/>
    </source>
</evidence>
<accession>A0ACC1YPY5</accession>
<proteinExistence type="predicted"/>
<organism evidence="1 2">
    <name type="scientific">Melia azedarach</name>
    <name type="common">Chinaberry tree</name>
    <dbReference type="NCBI Taxonomy" id="155640"/>
    <lineage>
        <taxon>Eukaryota</taxon>
        <taxon>Viridiplantae</taxon>
        <taxon>Streptophyta</taxon>
        <taxon>Embryophyta</taxon>
        <taxon>Tracheophyta</taxon>
        <taxon>Spermatophyta</taxon>
        <taxon>Magnoliopsida</taxon>
        <taxon>eudicotyledons</taxon>
        <taxon>Gunneridae</taxon>
        <taxon>Pentapetalae</taxon>
        <taxon>rosids</taxon>
        <taxon>malvids</taxon>
        <taxon>Sapindales</taxon>
        <taxon>Meliaceae</taxon>
        <taxon>Melia</taxon>
    </lineage>
</organism>
<dbReference type="EMBL" id="CM051395">
    <property type="protein sequence ID" value="KAJ4725439.1"/>
    <property type="molecule type" value="Genomic_DNA"/>
</dbReference>
<name>A0ACC1YPY5_MELAZ</name>
<reference evidence="1 2" key="1">
    <citation type="journal article" date="2023" name="Science">
        <title>Complex scaffold remodeling in plant triterpene biosynthesis.</title>
        <authorList>
            <person name="De La Pena R."/>
            <person name="Hodgson H."/>
            <person name="Liu J.C."/>
            <person name="Stephenson M.J."/>
            <person name="Martin A.C."/>
            <person name="Owen C."/>
            <person name="Harkess A."/>
            <person name="Leebens-Mack J."/>
            <person name="Jimenez L.E."/>
            <person name="Osbourn A."/>
            <person name="Sattely E.S."/>
        </authorList>
    </citation>
    <scope>NUCLEOTIDE SEQUENCE [LARGE SCALE GENOMIC DNA]</scope>
    <source>
        <strain evidence="2">cv. JPN11</strain>
        <tissue evidence="1">Leaf</tissue>
    </source>
</reference>
<dbReference type="Proteomes" id="UP001164539">
    <property type="component" value="Chromosome 2"/>
</dbReference>
<keyword evidence="2" id="KW-1185">Reference proteome</keyword>
<gene>
    <name evidence="1" type="ORF">OWV82_004315</name>
</gene>
<comment type="caution">
    <text evidence="1">The sequence shown here is derived from an EMBL/GenBank/DDBJ whole genome shotgun (WGS) entry which is preliminary data.</text>
</comment>
<sequence length="510" mass="56706">MAQAQEQTHFQSLAADKVAAAAFQAASEDLIKEENPPLFAANDLVDSDTHASLSLKLKIPRPDVIEDLQRQPLSDVLRTCDECGKQFTSGKALGGHKRACLQKKNIQKQKVKNVVSVKLDGDQTSAGLHMCYVCHQNFRSLKSLYGHMRKHPDREWRGIQPPPQHENQCISSTVSDYDDQDHGEDVYHRVDEDRGEDYCSDNSAVDLVETLKGWSVKAKRGQRLSEAEAMQQAVHDLMLLAQFRTKDRTVTSKKRGFDQVSSVGSGYGLLKLKEKRAETEDLGKKIQVEGGFDYEETKNMMCNSEDTWILKDYEDESEMEIIDEMKQQKKKRRLNELDDMDGVKEEPITTIQTYSCPLCNKAFDKHQALGGHVASHNKNKSIMNTVKESSAASASASTADDRNSNIDSKATEKDKQLEETGDSSRVAAAAGTEHQCNICNKSFPTGQALGGHKRCHWTGPAEAFSSSSQVTTSAGEVTQRAPRVVLDFDLNDRPPEYYQFHGVEATAAAS</sequence>